<name>A0A165Q673_9BACL</name>
<evidence type="ECO:0000256" key="4">
    <source>
        <dbReference type="ARBA" id="ARBA00022801"/>
    </source>
</evidence>
<keyword evidence="4 6" id="KW-0378">Hydrolase</keyword>
<dbReference type="FunFam" id="3.40.710.10:FF:000005">
    <property type="entry name" value="Glutaminase"/>
    <property type="match status" value="1"/>
</dbReference>
<feature type="binding site" evidence="6">
    <location>
        <position position="180"/>
    </location>
    <ligand>
        <name>substrate</name>
    </ligand>
</feature>
<accession>A0A165Q673</accession>
<dbReference type="EMBL" id="LQRA01000088">
    <property type="protein sequence ID" value="KZE73764.1"/>
    <property type="molecule type" value="Genomic_DNA"/>
</dbReference>
<dbReference type="GO" id="GO:0006537">
    <property type="term" value="P:glutamate biosynthetic process"/>
    <property type="evidence" value="ECO:0007669"/>
    <property type="project" value="TreeGrafter"/>
</dbReference>
<keyword evidence="8" id="KW-1185">Reference proteome</keyword>
<dbReference type="Gene3D" id="3.40.710.10">
    <property type="entry name" value="DD-peptidase/beta-lactamase superfamily"/>
    <property type="match status" value="1"/>
</dbReference>
<comment type="similarity">
    <text evidence="1 6">Belongs to the glutaminase family.</text>
</comment>
<keyword evidence="6" id="KW-0007">Acetylation</keyword>
<dbReference type="InterPro" id="IPR015868">
    <property type="entry name" value="Glutaminase"/>
</dbReference>
<dbReference type="SUPFAM" id="SSF56601">
    <property type="entry name" value="beta-lactamase/transpeptidase-like"/>
    <property type="match status" value="1"/>
</dbReference>
<dbReference type="Proteomes" id="UP000076563">
    <property type="component" value="Unassembled WGS sequence"/>
</dbReference>
<dbReference type="AlphaFoldDB" id="A0A165Q673"/>
<evidence type="ECO:0000256" key="3">
    <source>
        <dbReference type="ARBA" id="ARBA00012918"/>
    </source>
</evidence>
<dbReference type="Gene3D" id="1.10.1500.10">
    <property type="match status" value="1"/>
</dbReference>
<dbReference type="Pfam" id="PF04960">
    <property type="entry name" value="Glutaminase"/>
    <property type="match status" value="1"/>
</dbReference>
<comment type="catalytic activity">
    <reaction evidence="5 6">
        <text>L-glutamine + H2O = L-glutamate + NH4(+)</text>
        <dbReference type="Rhea" id="RHEA:15889"/>
        <dbReference type="ChEBI" id="CHEBI:15377"/>
        <dbReference type="ChEBI" id="CHEBI:28938"/>
        <dbReference type="ChEBI" id="CHEBI:29985"/>
        <dbReference type="ChEBI" id="CHEBI:58359"/>
        <dbReference type="EC" id="3.5.1.2"/>
    </reaction>
</comment>
<dbReference type="PANTHER" id="PTHR12544">
    <property type="entry name" value="GLUTAMINASE"/>
    <property type="match status" value="1"/>
</dbReference>
<dbReference type="PANTHER" id="PTHR12544:SF32">
    <property type="entry name" value="GLUTAMINASE 1"/>
    <property type="match status" value="1"/>
</dbReference>
<evidence type="ECO:0000256" key="2">
    <source>
        <dbReference type="ARBA" id="ARBA00011881"/>
    </source>
</evidence>
<feature type="binding site" evidence="6">
    <location>
        <position position="274"/>
    </location>
    <ligand>
        <name>substrate</name>
    </ligand>
</feature>
<comment type="caution">
    <text evidence="7">The sequence shown here is derived from an EMBL/GenBank/DDBJ whole genome shotgun (WGS) entry which is preliminary data.</text>
</comment>
<feature type="binding site" evidence="6">
    <location>
        <position position="204"/>
    </location>
    <ligand>
        <name>substrate</name>
    </ligand>
</feature>
<dbReference type="eggNOG" id="COG2066">
    <property type="taxonomic scope" value="Bacteria"/>
</dbReference>
<comment type="subunit">
    <text evidence="2 6">Homotetramer.</text>
</comment>
<dbReference type="EC" id="3.5.1.2" evidence="3 6"/>
<reference evidence="8" key="1">
    <citation type="submission" date="2016-01" db="EMBL/GenBank/DDBJ databases">
        <title>Draft genome of Chromobacterium sp. F49.</title>
        <authorList>
            <person name="Hong K.W."/>
        </authorList>
    </citation>
    <scope>NUCLEOTIDE SEQUENCE [LARGE SCALE GENOMIC DNA]</scope>
    <source>
        <strain evidence="8">M63</strain>
    </source>
</reference>
<dbReference type="GO" id="GO:0006543">
    <property type="term" value="P:L-glutamine catabolic process"/>
    <property type="evidence" value="ECO:0007669"/>
    <property type="project" value="TreeGrafter"/>
</dbReference>
<organism evidence="7 8">
    <name type="scientific">Paenibacillus elgii</name>
    <dbReference type="NCBI Taxonomy" id="189691"/>
    <lineage>
        <taxon>Bacteria</taxon>
        <taxon>Bacillati</taxon>
        <taxon>Bacillota</taxon>
        <taxon>Bacilli</taxon>
        <taxon>Bacillales</taxon>
        <taxon>Paenibacillaceae</taxon>
        <taxon>Paenibacillus</taxon>
    </lineage>
</organism>
<dbReference type="STRING" id="1007103.GCA_000213315_01655"/>
<feature type="binding site" evidence="6">
    <location>
        <position position="256"/>
    </location>
    <ligand>
        <name>substrate</name>
    </ligand>
</feature>
<dbReference type="GO" id="GO:0004359">
    <property type="term" value="F:glutaminase activity"/>
    <property type="evidence" value="ECO:0007669"/>
    <property type="project" value="UniProtKB-UniRule"/>
</dbReference>
<evidence type="ECO:0000256" key="6">
    <source>
        <dbReference type="HAMAP-Rule" id="MF_00313"/>
    </source>
</evidence>
<dbReference type="NCBIfam" id="TIGR03814">
    <property type="entry name" value="Gln_ase"/>
    <property type="match status" value="1"/>
</dbReference>
<feature type="binding site" evidence="6">
    <location>
        <position position="129"/>
    </location>
    <ligand>
        <name>substrate</name>
    </ligand>
</feature>
<dbReference type="OrthoDB" id="9788822at2"/>
<dbReference type="NCBIfam" id="NF009021">
    <property type="entry name" value="PRK12357.1"/>
    <property type="match status" value="1"/>
</dbReference>
<sequence>MIGDIARSYEAQTERQQLDRLDEWVNHYRSFAAEGQCAAYIPALARANPSHLGICIAGPDGIAATSGDTNVSFTMQSISKVISFIAACLHRGVPYVLERVDLEPTGDPFNSMLRLELHKPGKPFNPMINAGAITVASLLPGESPQQKMDSFFSLLENMLGKRPAVNEEVFQSECKTGHRNRALAYYLSETGYLEVEVEHALEVYFKQCSIETNIQDIAMIGLILALDGCHPVSKKQLIPKDIARLTKSLMLTCGMYNASGKFAAFVGLPAKSGVSGGIMALVPPRSRPEALFRDGCGIGIYGPAIDSHGNSVAGVKLLQHIAQNWDLSIF</sequence>
<feature type="binding site" evidence="6">
    <location>
        <position position="173"/>
    </location>
    <ligand>
        <name>substrate</name>
    </ligand>
</feature>
<dbReference type="HAMAP" id="MF_00313">
    <property type="entry name" value="Glutaminase"/>
    <property type="match status" value="1"/>
</dbReference>
<proteinExistence type="inferred from homology"/>
<gene>
    <name evidence="6" type="primary">glsA</name>
    <name evidence="7" type="ORF">AV654_04080</name>
</gene>
<evidence type="ECO:0000313" key="7">
    <source>
        <dbReference type="EMBL" id="KZE73764.1"/>
    </source>
</evidence>
<feature type="binding site" evidence="6">
    <location>
        <position position="77"/>
    </location>
    <ligand>
        <name>substrate</name>
    </ligand>
</feature>
<evidence type="ECO:0000256" key="5">
    <source>
        <dbReference type="ARBA" id="ARBA00049534"/>
    </source>
</evidence>
<evidence type="ECO:0000256" key="1">
    <source>
        <dbReference type="ARBA" id="ARBA00011076"/>
    </source>
</evidence>
<evidence type="ECO:0000313" key="8">
    <source>
        <dbReference type="Proteomes" id="UP000076563"/>
    </source>
</evidence>
<protein>
    <recommendedName>
        <fullName evidence="3 6">Glutaminase</fullName>
        <ecNumber evidence="3 6">3.5.1.2</ecNumber>
    </recommendedName>
</protein>
<dbReference type="InterPro" id="IPR012338">
    <property type="entry name" value="Beta-lactam/transpept-like"/>
</dbReference>